<keyword evidence="3" id="KW-0238">DNA-binding</keyword>
<proteinExistence type="inferred from homology"/>
<evidence type="ECO:0000256" key="2">
    <source>
        <dbReference type="ARBA" id="ARBA00023015"/>
    </source>
</evidence>
<dbReference type="SUPFAM" id="SSF46785">
    <property type="entry name" value="Winged helix' DNA-binding domain"/>
    <property type="match status" value="1"/>
</dbReference>
<evidence type="ECO:0000313" key="7">
    <source>
        <dbReference type="EMBL" id="GDY49706.1"/>
    </source>
</evidence>
<dbReference type="InterPro" id="IPR000847">
    <property type="entry name" value="LysR_HTH_N"/>
</dbReference>
<dbReference type="FunFam" id="1.10.10.10:FF:000001">
    <property type="entry name" value="LysR family transcriptional regulator"/>
    <property type="match status" value="1"/>
</dbReference>
<accession>A0A4D4KS46</accession>
<dbReference type="AlphaFoldDB" id="A0A4D4KS46"/>
<dbReference type="InterPro" id="IPR036388">
    <property type="entry name" value="WH-like_DNA-bd_sf"/>
</dbReference>
<gene>
    <name evidence="7" type="ORF">SVIO_003290</name>
</gene>
<dbReference type="SUPFAM" id="SSF53850">
    <property type="entry name" value="Periplasmic binding protein-like II"/>
    <property type="match status" value="1"/>
</dbReference>
<evidence type="ECO:0000256" key="1">
    <source>
        <dbReference type="ARBA" id="ARBA00009437"/>
    </source>
</evidence>
<dbReference type="GO" id="GO:0003700">
    <property type="term" value="F:DNA-binding transcription factor activity"/>
    <property type="evidence" value="ECO:0007669"/>
    <property type="project" value="InterPro"/>
</dbReference>
<organism evidence="7 8">
    <name type="scientific">Streptomyces violaceusniger</name>
    <dbReference type="NCBI Taxonomy" id="68280"/>
    <lineage>
        <taxon>Bacteria</taxon>
        <taxon>Bacillati</taxon>
        <taxon>Actinomycetota</taxon>
        <taxon>Actinomycetes</taxon>
        <taxon>Kitasatosporales</taxon>
        <taxon>Streptomycetaceae</taxon>
        <taxon>Streptomyces</taxon>
        <taxon>Streptomyces violaceusniger group</taxon>
    </lineage>
</organism>
<keyword evidence="2" id="KW-0805">Transcription regulation</keyword>
<feature type="region of interest" description="Disordered" evidence="5">
    <location>
        <begin position="219"/>
        <end position="263"/>
    </location>
</feature>
<dbReference type="EMBL" id="BJHW01000001">
    <property type="protein sequence ID" value="GDY49706.1"/>
    <property type="molecule type" value="Genomic_DNA"/>
</dbReference>
<keyword evidence="8" id="KW-1185">Reference proteome</keyword>
<dbReference type="Gene3D" id="1.10.10.10">
    <property type="entry name" value="Winged helix-like DNA-binding domain superfamily/Winged helix DNA-binding domain"/>
    <property type="match status" value="1"/>
</dbReference>
<dbReference type="PANTHER" id="PTHR30346">
    <property type="entry name" value="TRANSCRIPTIONAL DUAL REGULATOR HCAR-RELATED"/>
    <property type="match status" value="1"/>
</dbReference>
<dbReference type="InterPro" id="IPR036390">
    <property type="entry name" value="WH_DNA-bd_sf"/>
</dbReference>
<dbReference type="Pfam" id="PF03466">
    <property type="entry name" value="LysR_substrate"/>
    <property type="match status" value="1"/>
</dbReference>
<evidence type="ECO:0000256" key="4">
    <source>
        <dbReference type="ARBA" id="ARBA00023163"/>
    </source>
</evidence>
<protein>
    <recommendedName>
        <fullName evidence="6">HTH lysR-type domain-containing protein</fullName>
    </recommendedName>
</protein>
<evidence type="ECO:0000313" key="8">
    <source>
        <dbReference type="Proteomes" id="UP000301309"/>
    </source>
</evidence>
<dbReference type="Proteomes" id="UP000301309">
    <property type="component" value="Unassembled WGS sequence"/>
</dbReference>
<reference evidence="7 8" key="1">
    <citation type="journal article" date="2020" name="Int. J. Syst. Evol. Microbiol.">
        <title>Reclassification of Streptomyces castelarensis and Streptomyces sporoclivatus as later heterotypic synonyms of Streptomyces antimycoticus.</title>
        <authorList>
            <person name="Komaki H."/>
            <person name="Tamura T."/>
        </authorList>
    </citation>
    <scope>NUCLEOTIDE SEQUENCE [LARGE SCALE GENOMIC DNA]</scope>
    <source>
        <strain evidence="7 8">NBRC 13459</strain>
    </source>
</reference>
<dbReference type="PROSITE" id="PS50931">
    <property type="entry name" value="HTH_LYSR"/>
    <property type="match status" value="1"/>
</dbReference>
<name>A0A4D4KS46_STRVO</name>
<dbReference type="GO" id="GO:0003677">
    <property type="term" value="F:DNA binding"/>
    <property type="evidence" value="ECO:0007669"/>
    <property type="project" value="UniProtKB-KW"/>
</dbReference>
<feature type="compositionally biased region" description="Polar residues" evidence="5">
    <location>
        <begin position="244"/>
        <end position="263"/>
    </location>
</feature>
<comment type="similarity">
    <text evidence="1">Belongs to the LysR transcriptional regulatory family.</text>
</comment>
<dbReference type="Gene3D" id="3.40.190.10">
    <property type="entry name" value="Periplasmic binding protein-like II"/>
    <property type="match status" value="2"/>
</dbReference>
<evidence type="ECO:0000256" key="5">
    <source>
        <dbReference type="SAM" id="MobiDB-lite"/>
    </source>
</evidence>
<dbReference type="PRINTS" id="PR00039">
    <property type="entry name" value="HTHLYSR"/>
</dbReference>
<sequence length="263" mass="28429">MRLYARLMLDFDRLRVLIAVAEQGSMTGAATVLCRTQPAVSRQIAALERQTGTRLLVRDPSGVRLTPAGELLVIHTRGMMERMRRAETQLAALNSETGRGPRIGSFGSANTTLVPHAVVEFIRRHPRSAPPVVSAAHPETHVTVLRSGELDLALVTEWDLAHQNLDGIELIPLVEDELLLALARDHPRARGRVRLADVRAEVWIDGAHPDCLGPLEGLLGGPEPMRTSSSATIGRPNRDWSPTARASCSSPHSPATPSGPTSS</sequence>
<feature type="domain" description="HTH lysR-type" evidence="6">
    <location>
        <begin position="9"/>
        <end position="66"/>
    </location>
</feature>
<comment type="caution">
    <text evidence="7">The sequence shown here is derived from an EMBL/GenBank/DDBJ whole genome shotgun (WGS) entry which is preliminary data.</text>
</comment>
<evidence type="ECO:0000256" key="3">
    <source>
        <dbReference type="ARBA" id="ARBA00023125"/>
    </source>
</evidence>
<dbReference type="PANTHER" id="PTHR30346:SF29">
    <property type="entry name" value="LYSR SUBSTRATE-BINDING"/>
    <property type="match status" value="1"/>
</dbReference>
<evidence type="ECO:0000259" key="6">
    <source>
        <dbReference type="PROSITE" id="PS50931"/>
    </source>
</evidence>
<dbReference type="InterPro" id="IPR005119">
    <property type="entry name" value="LysR_subst-bd"/>
</dbReference>
<keyword evidence="4" id="KW-0804">Transcription</keyword>
<dbReference type="Pfam" id="PF00126">
    <property type="entry name" value="HTH_1"/>
    <property type="match status" value="1"/>
</dbReference>
<dbReference type="GO" id="GO:0032993">
    <property type="term" value="C:protein-DNA complex"/>
    <property type="evidence" value="ECO:0007669"/>
    <property type="project" value="TreeGrafter"/>
</dbReference>